<dbReference type="PANTHER" id="PTHR10173:SF57">
    <property type="entry name" value="PEPTIDE-METHIONINE (R)-S-OXIDE REDUCTASE"/>
    <property type="match status" value="1"/>
</dbReference>
<dbReference type="GO" id="GO:0006979">
    <property type="term" value="P:response to oxidative stress"/>
    <property type="evidence" value="ECO:0007669"/>
    <property type="project" value="InterPro"/>
</dbReference>
<dbReference type="PROSITE" id="PS51790">
    <property type="entry name" value="MSRB"/>
    <property type="match status" value="1"/>
</dbReference>
<keyword evidence="6" id="KW-1185">Reference proteome</keyword>
<evidence type="ECO:0000313" key="6">
    <source>
        <dbReference type="Proteomes" id="UP000019028"/>
    </source>
</evidence>
<keyword evidence="2" id="KW-0560">Oxidoreductase</keyword>
<dbReference type="Proteomes" id="UP000019028">
    <property type="component" value="Chromosome"/>
</dbReference>
<proteinExistence type="predicted"/>
<evidence type="ECO:0000259" key="4">
    <source>
        <dbReference type="PROSITE" id="PS51790"/>
    </source>
</evidence>
<dbReference type="Pfam" id="PF01641">
    <property type="entry name" value="SelR"/>
    <property type="match status" value="1"/>
</dbReference>
<evidence type="ECO:0000256" key="3">
    <source>
        <dbReference type="ARBA" id="ARBA00048488"/>
    </source>
</evidence>
<comment type="catalytic activity">
    <reaction evidence="3">
        <text>L-methionyl-[protein] + [thioredoxin]-disulfide + H2O = L-methionyl-(R)-S-oxide-[protein] + [thioredoxin]-dithiol</text>
        <dbReference type="Rhea" id="RHEA:24164"/>
        <dbReference type="Rhea" id="RHEA-COMP:10698"/>
        <dbReference type="Rhea" id="RHEA-COMP:10700"/>
        <dbReference type="Rhea" id="RHEA-COMP:12313"/>
        <dbReference type="Rhea" id="RHEA-COMP:12314"/>
        <dbReference type="ChEBI" id="CHEBI:15377"/>
        <dbReference type="ChEBI" id="CHEBI:16044"/>
        <dbReference type="ChEBI" id="CHEBI:29950"/>
        <dbReference type="ChEBI" id="CHEBI:45764"/>
        <dbReference type="ChEBI" id="CHEBI:50058"/>
        <dbReference type="EC" id="1.8.4.12"/>
    </reaction>
</comment>
<dbReference type="AlphaFoldDB" id="W0HTY8"/>
<feature type="domain" description="MsrB" evidence="4">
    <location>
        <begin position="54"/>
        <end position="175"/>
    </location>
</feature>
<dbReference type="EMBL" id="CP006569">
    <property type="protein sequence ID" value="AHF77234.1"/>
    <property type="molecule type" value="Genomic_DNA"/>
</dbReference>
<dbReference type="GO" id="GO:0005737">
    <property type="term" value="C:cytoplasm"/>
    <property type="evidence" value="ECO:0007669"/>
    <property type="project" value="TreeGrafter"/>
</dbReference>
<evidence type="ECO:0000256" key="2">
    <source>
        <dbReference type="ARBA" id="ARBA00023002"/>
    </source>
</evidence>
<dbReference type="InterPro" id="IPR011057">
    <property type="entry name" value="Mss4-like_sf"/>
</dbReference>
<evidence type="ECO:0000313" key="5">
    <source>
        <dbReference type="EMBL" id="AHF77234.1"/>
    </source>
</evidence>
<name>W0HTY8_9GAMM</name>
<dbReference type="PROSITE" id="PS51318">
    <property type="entry name" value="TAT"/>
    <property type="match status" value="1"/>
</dbReference>
<dbReference type="KEGG" id="sod:Sant_2189"/>
<protein>
    <recommendedName>
        <fullName evidence="1">peptide-methionine (R)-S-oxide reductase</fullName>
        <ecNumber evidence="1">1.8.4.12</ecNumber>
    </recommendedName>
</protein>
<dbReference type="PATRIC" id="fig|1239307.3.peg.2426"/>
<dbReference type="EC" id="1.8.4.12" evidence="1"/>
<dbReference type="Gene3D" id="2.170.150.20">
    <property type="entry name" value="Peptide methionine sulfoxide reductase"/>
    <property type="match status" value="1"/>
</dbReference>
<dbReference type="InterPro" id="IPR028427">
    <property type="entry name" value="Met_Sox_Rdtase_MsrB"/>
</dbReference>
<dbReference type="NCBIfam" id="TIGR00357">
    <property type="entry name" value="peptide-methionine (R)-S-oxide reductase MsrB"/>
    <property type="match status" value="1"/>
</dbReference>
<dbReference type="GO" id="GO:0030091">
    <property type="term" value="P:protein repair"/>
    <property type="evidence" value="ECO:0007669"/>
    <property type="project" value="InterPro"/>
</dbReference>
<reference evidence="5 6" key="1">
    <citation type="journal article" date="2014" name="Genome Biol. Evol.">
        <title>Genome degeneration and adaptation in a nascent stage of symbiosis.</title>
        <authorList>
            <person name="Oakeson K.F."/>
            <person name="Gil R."/>
            <person name="Clayton A.L."/>
            <person name="Dunn D.M."/>
            <person name="von Niederhausern A.C."/>
            <person name="Hamil C."/>
            <person name="Aoyagi A."/>
            <person name="Duval B."/>
            <person name="Baca A."/>
            <person name="Silva F.J."/>
            <person name="Vallier A."/>
            <person name="Jackson D.G."/>
            <person name="Latorre A."/>
            <person name="Weiss R.B."/>
            <person name="Heddi A."/>
            <person name="Moya A."/>
            <person name="Dale C."/>
        </authorList>
    </citation>
    <scope>NUCLEOTIDE SEQUENCE [LARGE SCALE GENOMIC DNA]</scope>
    <source>
        <strain evidence="5 6">HS1</strain>
    </source>
</reference>
<organism evidence="5 6">
    <name type="scientific">Sodalis praecaptivus</name>
    <dbReference type="NCBI Taxonomy" id="1239307"/>
    <lineage>
        <taxon>Bacteria</taxon>
        <taxon>Pseudomonadati</taxon>
        <taxon>Pseudomonadota</taxon>
        <taxon>Gammaproteobacteria</taxon>
        <taxon>Enterobacterales</taxon>
        <taxon>Bruguierivoracaceae</taxon>
        <taxon>Sodalis</taxon>
    </lineage>
</organism>
<dbReference type="InterPro" id="IPR006311">
    <property type="entry name" value="TAT_signal"/>
</dbReference>
<evidence type="ECO:0000256" key="1">
    <source>
        <dbReference type="ARBA" id="ARBA00012499"/>
    </source>
</evidence>
<sequence length="177" mass="19204">MGEAMMLNRRHFLVGGGVFALGLAAAGRLPSLFAADVGTGAAPVDEKFAITHTDAQWRRQLTSAQYLILRKQGTETPYSSPLNDEHRRGVFACAGCHLPVFSSAAKFDSHTGWPSFWQPLENAVATRRDTSFGVVRDEVHCRRCGGHLGHVFADGPPPTGLRYCMNGQAMLFTADNA</sequence>
<gene>
    <name evidence="5" type="ORF">Sant_2189</name>
</gene>
<dbReference type="InterPro" id="IPR002579">
    <property type="entry name" value="Met_Sox_Rdtase_MsrB_dom"/>
</dbReference>
<dbReference type="PANTHER" id="PTHR10173">
    <property type="entry name" value="METHIONINE SULFOXIDE REDUCTASE"/>
    <property type="match status" value="1"/>
</dbReference>
<dbReference type="GO" id="GO:0033743">
    <property type="term" value="F:peptide-methionine (R)-S-oxide reductase activity"/>
    <property type="evidence" value="ECO:0007669"/>
    <property type="project" value="UniProtKB-EC"/>
</dbReference>
<dbReference type="HOGENOM" id="CLU_031040_8_2_6"/>
<accession>W0HTY8</accession>
<dbReference type="SUPFAM" id="SSF51316">
    <property type="entry name" value="Mss4-like"/>
    <property type="match status" value="1"/>
</dbReference>